<dbReference type="Pfam" id="PF13884">
    <property type="entry name" value="Peptidase_S74"/>
    <property type="match status" value="1"/>
</dbReference>
<reference evidence="2 3" key="1">
    <citation type="journal article" date="2016" name="Int. J. Syst. Evol. Microbiol.">
        <title>Pyruvatibacter mobilis gen. nov., sp. nov., a marine bacterium from the culture broth of Picochlorum sp. 122.</title>
        <authorList>
            <person name="Wang G."/>
            <person name="Tang M."/>
            <person name="Wu H."/>
            <person name="Dai S."/>
            <person name="Li T."/>
            <person name="Chen C."/>
            <person name="He H."/>
            <person name="Fan J."/>
            <person name="Xiang W."/>
            <person name="Li X."/>
        </authorList>
    </citation>
    <scope>NUCLEOTIDE SEQUENCE [LARGE SCALE GENOMIC DNA]</scope>
    <source>
        <strain evidence="2 3">GYP-11</strain>
    </source>
</reference>
<sequence length="475" mass="50271">MAQTFIEYTGDGSNTDFPIPFDYLSSDFVKVSLDDEATTAFSFLDSGTVRMDTAPANGVTVKVQRETPRDTRLVDFKDGSILRETDLDKSAIQIIHVVQEAYDNLGAEARDAIASDKAETEEYRDEAHAWATTVADTLVNDGDNPAGYSAYHWAEKAKDWAGADEGTSVNDGVNPAGHSARHYVAKARLWSMAGEDAAVNDGENPAGYSAYHWMKKAEAEKDAAQGFSNDASGYADAAAQSAADAAASASSVDPSDYLQTGQNLADLDNTAAALSNLGLSTVMKLDVNNAMTAAQVWSVTLRANAPDGTAPALYGLNEYGHYAVYGQADGNHAIYGRAMQSSHGGVAGVNHDASATGFLGYGSYALYGSGNGYVTGAFTAAGDITAYSDRRLKKDVETIPYPLEKLRQLEGVTFRRTDNGKRGTGLIAQDVAAVAPEAVLENEDGFLSVAYGNLVGLLVEAVKALENRVAALEGR</sequence>
<name>A0A845Q7D4_9HYPH</name>
<feature type="domain" description="Peptidase S74" evidence="1">
    <location>
        <begin position="388"/>
        <end position="475"/>
    </location>
</feature>
<dbReference type="OrthoDB" id="6298777at2"/>
<keyword evidence="3" id="KW-1185">Reference proteome</keyword>
<dbReference type="GeneID" id="300653484"/>
<accession>A0A845Q7D4</accession>
<proteinExistence type="predicted"/>
<dbReference type="RefSeq" id="WP_160586594.1">
    <property type="nucleotide sequence ID" value="NZ_BMHN01000001.1"/>
</dbReference>
<protein>
    <recommendedName>
        <fullName evidence="1">Peptidase S74 domain-containing protein</fullName>
    </recommendedName>
</protein>
<dbReference type="InterPro" id="IPR030392">
    <property type="entry name" value="S74_ICA"/>
</dbReference>
<dbReference type="EMBL" id="WXYQ01000001">
    <property type="protein sequence ID" value="NBG94505.1"/>
    <property type="molecule type" value="Genomic_DNA"/>
</dbReference>
<evidence type="ECO:0000313" key="3">
    <source>
        <dbReference type="Proteomes" id="UP000470384"/>
    </source>
</evidence>
<dbReference type="InterPro" id="IPR005604">
    <property type="entry name" value="Phage_T7_tail_fibre-like_N"/>
</dbReference>
<dbReference type="Proteomes" id="UP000470384">
    <property type="component" value="Unassembled WGS sequence"/>
</dbReference>
<organism evidence="2 3">
    <name type="scientific">Pyruvatibacter mobilis</name>
    <dbReference type="NCBI Taxonomy" id="1712261"/>
    <lineage>
        <taxon>Bacteria</taxon>
        <taxon>Pseudomonadati</taxon>
        <taxon>Pseudomonadota</taxon>
        <taxon>Alphaproteobacteria</taxon>
        <taxon>Hyphomicrobiales</taxon>
        <taxon>Parvibaculaceae</taxon>
        <taxon>Pyruvatibacter</taxon>
    </lineage>
</organism>
<comment type="caution">
    <text evidence="2">The sequence shown here is derived from an EMBL/GenBank/DDBJ whole genome shotgun (WGS) entry which is preliminary data.</text>
</comment>
<dbReference type="AlphaFoldDB" id="A0A845Q7D4"/>
<evidence type="ECO:0000313" key="2">
    <source>
        <dbReference type="EMBL" id="NBG94505.1"/>
    </source>
</evidence>
<gene>
    <name evidence="2" type="ORF">GTQ45_02005</name>
</gene>
<dbReference type="PROSITE" id="PS51688">
    <property type="entry name" value="ICA"/>
    <property type="match status" value="1"/>
</dbReference>
<evidence type="ECO:0000259" key="1">
    <source>
        <dbReference type="PROSITE" id="PS51688"/>
    </source>
</evidence>
<dbReference type="Pfam" id="PF03906">
    <property type="entry name" value="Phage_T7_tail"/>
    <property type="match status" value="1"/>
</dbReference>